<protein>
    <submittedName>
        <fullName evidence="1">Uncharacterized protein</fullName>
    </submittedName>
</protein>
<organism evidence="1 2">
    <name type="scientific">Panicum hallii var. hallii</name>
    <dbReference type="NCBI Taxonomy" id="1504633"/>
    <lineage>
        <taxon>Eukaryota</taxon>
        <taxon>Viridiplantae</taxon>
        <taxon>Streptophyta</taxon>
        <taxon>Embryophyta</taxon>
        <taxon>Tracheophyta</taxon>
        <taxon>Spermatophyta</taxon>
        <taxon>Magnoliopsida</taxon>
        <taxon>Liliopsida</taxon>
        <taxon>Poales</taxon>
        <taxon>Poaceae</taxon>
        <taxon>PACMAD clade</taxon>
        <taxon>Panicoideae</taxon>
        <taxon>Panicodae</taxon>
        <taxon>Paniceae</taxon>
        <taxon>Panicinae</taxon>
        <taxon>Panicum</taxon>
        <taxon>Panicum sect. Panicum</taxon>
    </lineage>
</organism>
<proteinExistence type="predicted"/>
<evidence type="ECO:0000313" key="2">
    <source>
        <dbReference type="Proteomes" id="UP000244336"/>
    </source>
</evidence>
<dbReference type="Gramene" id="PUZ52422">
    <property type="protein sequence ID" value="PUZ52422"/>
    <property type="gene ID" value="GQ55_6G268600"/>
</dbReference>
<dbReference type="AlphaFoldDB" id="A0A2T7DA06"/>
<sequence>MPISPISYFLWISPKFLLFPPTAPRAPHPALLTPQIRVRSLSVPRAFRSSAVATAVRPPLVRAPPSPFPAALVTALQPPPRAPVPARRFKAPSPPWSPPLHAPIPAPACRLQPHREMDRDGNDGYLDYLSQSGPAAGFDLFSQAASSDPAVHGPRRGMAALDLNSQTDFPNMDQY</sequence>
<accession>A0A2T7DA06</accession>
<dbReference type="EMBL" id="CM009754">
    <property type="protein sequence ID" value="PUZ52422.1"/>
    <property type="molecule type" value="Genomic_DNA"/>
</dbReference>
<name>A0A2T7DA06_9POAL</name>
<keyword evidence="2" id="KW-1185">Reference proteome</keyword>
<gene>
    <name evidence="1" type="ORF">GQ55_6G268600</name>
</gene>
<dbReference type="Proteomes" id="UP000244336">
    <property type="component" value="Chromosome 6"/>
</dbReference>
<reference evidence="1 2" key="1">
    <citation type="submission" date="2018-04" db="EMBL/GenBank/DDBJ databases">
        <title>WGS assembly of Panicum hallii var. hallii HAL2.</title>
        <authorList>
            <person name="Lovell J."/>
            <person name="Jenkins J."/>
            <person name="Lowry D."/>
            <person name="Mamidi S."/>
            <person name="Sreedasyam A."/>
            <person name="Weng X."/>
            <person name="Barry K."/>
            <person name="Bonette J."/>
            <person name="Campitelli B."/>
            <person name="Daum C."/>
            <person name="Gordon S."/>
            <person name="Gould B."/>
            <person name="Lipzen A."/>
            <person name="MacQueen A."/>
            <person name="Palacio-Mejia J."/>
            <person name="Plott C."/>
            <person name="Shakirov E."/>
            <person name="Shu S."/>
            <person name="Yoshinaga Y."/>
            <person name="Zane M."/>
            <person name="Rokhsar D."/>
            <person name="Grimwood J."/>
            <person name="Schmutz J."/>
            <person name="Juenger T."/>
        </authorList>
    </citation>
    <scope>NUCLEOTIDE SEQUENCE [LARGE SCALE GENOMIC DNA]</scope>
    <source>
        <strain evidence="2">cv. HAL2</strain>
    </source>
</reference>
<evidence type="ECO:0000313" key="1">
    <source>
        <dbReference type="EMBL" id="PUZ52422.1"/>
    </source>
</evidence>